<dbReference type="Pfam" id="PF00934">
    <property type="entry name" value="PE"/>
    <property type="match status" value="1"/>
</dbReference>
<dbReference type="InterPro" id="IPR038332">
    <property type="entry name" value="PPE_sf"/>
</dbReference>
<dbReference type="AlphaFoldDB" id="A0A0I9VHK7"/>
<accession>A0A0I9VHK7</accession>
<evidence type="ECO:0000259" key="1">
    <source>
        <dbReference type="Pfam" id="PF00934"/>
    </source>
</evidence>
<feature type="domain" description="PE" evidence="1">
    <location>
        <begin position="1"/>
        <end position="89"/>
    </location>
</feature>
<protein>
    <recommendedName>
        <fullName evidence="1">PE domain-containing protein</fullName>
    </recommendedName>
</protein>
<evidence type="ECO:0000313" key="3">
    <source>
        <dbReference type="Proteomes" id="UP000036334"/>
    </source>
</evidence>
<dbReference type="Proteomes" id="UP000036334">
    <property type="component" value="Unassembled WGS sequence"/>
</dbReference>
<evidence type="ECO:0000313" key="2">
    <source>
        <dbReference type="EMBL" id="KLO38906.1"/>
    </source>
</evidence>
<comment type="caution">
    <text evidence="2">The sequence shown here is derived from an EMBL/GenBank/DDBJ whole genome shotgun (WGS) entry which is preliminary data.</text>
</comment>
<dbReference type="Gene3D" id="1.10.287.850">
    <property type="entry name" value="HP0062-like domain"/>
    <property type="match status" value="1"/>
</dbReference>
<keyword evidence="3" id="KW-1185">Reference proteome</keyword>
<sequence length="97" mass="10677">MQANPDSMTEVSAKMVEIAHQISIANAQKTPVMTKIPAPGKDSVSALLARFFNARGDLYRVHTDRGADIGKQLSWSLKDAATAYRETDKIMSDFHIV</sequence>
<proteinExistence type="predicted"/>
<gene>
    <name evidence="2" type="ORF">ABH38_00495</name>
</gene>
<dbReference type="InterPro" id="IPR000084">
    <property type="entry name" value="PE-PGRS_N"/>
</dbReference>
<reference evidence="2 3" key="1">
    <citation type="submission" date="2015-05" db="EMBL/GenBank/DDBJ databases">
        <title>Genome sequence of Mycobacterium haemophilum.</title>
        <authorList>
            <person name="Greninger A.L."/>
            <person name="Cunningham G."/>
            <person name="Miller S."/>
        </authorList>
    </citation>
    <scope>NUCLEOTIDE SEQUENCE [LARGE SCALE GENOMIC DNA]</scope>
    <source>
        <strain evidence="3">UC1</strain>
    </source>
</reference>
<dbReference type="PATRIC" id="fig|29311.18.peg.104"/>
<dbReference type="SUPFAM" id="SSF140459">
    <property type="entry name" value="PE/PPE dimer-like"/>
    <property type="match status" value="1"/>
</dbReference>
<dbReference type="EMBL" id="LDPR01000001">
    <property type="protein sequence ID" value="KLO38906.1"/>
    <property type="molecule type" value="Genomic_DNA"/>
</dbReference>
<name>A0A0I9VHK7_9MYCO</name>
<organism evidence="2 3">
    <name type="scientific">Mycobacterium haemophilum</name>
    <dbReference type="NCBI Taxonomy" id="29311"/>
    <lineage>
        <taxon>Bacteria</taxon>
        <taxon>Bacillati</taxon>
        <taxon>Actinomycetota</taxon>
        <taxon>Actinomycetes</taxon>
        <taxon>Mycobacteriales</taxon>
        <taxon>Mycobacteriaceae</taxon>
        <taxon>Mycobacterium</taxon>
    </lineage>
</organism>